<gene>
    <name evidence="1" type="ORF">Vretimale_11557</name>
</gene>
<evidence type="ECO:0000313" key="1">
    <source>
        <dbReference type="EMBL" id="GIM07433.1"/>
    </source>
</evidence>
<comment type="caution">
    <text evidence="1">The sequence shown here is derived from an EMBL/GenBank/DDBJ whole genome shotgun (WGS) entry which is preliminary data.</text>
</comment>
<name>A0A8J4GIF0_9CHLO</name>
<dbReference type="EMBL" id="BNCQ01000024">
    <property type="protein sequence ID" value="GIM07433.1"/>
    <property type="molecule type" value="Genomic_DNA"/>
</dbReference>
<organism evidence="1 2">
    <name type="scientific">Volvox reticuliferus</name>
    <dbReference type="NCBI Taxonomy" id="1737510"/>
    <lineage>
        <taxon>Eukaryota</taxon>
        <taxon>Viridiplantae</taxon>
        <taxon>Chlorophyta</taxon>
        <taxon>core chlorophytes</taxon>
        <taxon>Chlorophyceae</taxon>
        <taxon>CS clade</taxon>
        <taxon>Chlamydomonadales</taxon>
        <taxon>Volvocaceae</taxon>
        <taxon>Volvox</taxon>
    </lineage>
</organism>
<accession>A0A8J4GIF0</accession>
<protein>
    <submittedName>
        <fullName evidence="1">Uncharacterized protein</fullName>
    </submittedName>
</protein>
<feature type="non-terminal residue" evidence="1">
    <location>
        <position position="205"/>
    </location>
</feature>
<evidence type="ECO:0000313" key="2">
    <source>
        <dbReference type="Proteomes" id="UP000722791"/>
    </source>
</evidence>
<dbReference type="Proteomes" id="UP000722791">
    <property type="component" value="Unassembled WGS sequence"/>
</dbReference>
<proteinExistence type="predicted"/>
<feature type="non-terminal residue" evidence="1">
    <location>
        <position position="1"/>
    </location>
</feature>
<sequence length="205" mass="22335">LELPPPETFWWHPGASAERLTHGSEPPTLTDILGCGHQNLTATTLDGTRPSIASAHMHESVDLSPSDIVRAHADRLTLPSATVYGALIDLMARLCEHGGGDGGNAGAASYGNDNEFHRPQEGSQDFQLLQLYEGNDNSLIDLPSCDTALNHGYRAFWAVGLLRLTRRLWPSASLHWRSLAALNDLITALARKLLGRVVEVVTWEL</sequence>
<reference evidence="1" key="1">
    <citation type="journal article" date="2021" name="Proc. Natl. Acad. Sci. U.S.A.">
        <title>Three genomes in the algal genus Volvox reveal the fate of a haploid sex-determining region after a transition to homothallism.</title>
        <authorList>
            <person name="Yamamoto K."/>
            <person name="Hamaji T."/>
            <person name="Kawai-Toyooka H."/>
            <person name="Matsuzaki R."/>
            <person name="Takahashi F."/>
            <person name="Nishimura Y."/>
            <person name="Kawachi M."/>
            <person name="Noguchi H."/>
            <person name="Minakuchi Y."/>
            <person name="Umen J.G."/>
            <person name="Toyoda A."/>
            <person name="Nozaki H."/>
        </authorList>
    </citation>
    <scope>NUCLEOTIDE SEQUENCE</scope>
    <source>
        <strain evidence="1">NIES-3785</strain>
    </source>
</reference>
<dbReference type="AlphaFoldDB" id="A0A8J4GIF0"/>